<protein>
    <submittedName>
        <fullName evidence="5">Methyltransferase</fullName>
    </submittedName>
</protein>
<keyword evidence="1 5" id="KW-0489">Methyltransferase</keyword>
<dbReference type="GO" id="GO:0008168">
    <property type="term" value="F:methyltransferase activity"/>
    <property type="evidence" value="ECO:0007669"/>
    <property type="project" value="UniProtKB-KW"/>
</dbReference>
<dbReference type="EMBL" id="SMNA01000002">
    <property type="protein sequence ID" value="TDE97523.1"/>
    <property type="molecule type" value="Genomic_DNA"/>
</dbReference>
<dbReference type="PANTHER" id="PTHR10509:SF85">
    <property type="entry name" value="O-METHYLTRANSFERASE RV1220C-RELATED"/>
    <property type="match status" value="1"/>
</dbReference>
<keyword evidence="2" id="KW-0808">Transferase</keyword>
<dbReference type="GO" id="GO:0032259">
    <property type="term" value="P:methylation"/>
    <property type="evidence" value="ECO:0007669"/>
    <property type="project" value="UniProtKB-KW"/>
</dbReference>
<reference evidence="5 6" key="1">
    <citation type="submission" date="2019-03" db="EMBL/GenBank/DDBJ databases">
        <title>Genomic features of bacteria from cold environments.</title>
        <authorList>
            <person name="Shen L."/>
        </authorList>
    </citation>
    <scope>NUCLEOTIDE SEQUENCE [LARGE SCALE GENOMIC DNA]</scope>
    <source>
        <strain evidence="6">T3246-1</strain>
    </source>
</reference>
<dbReference type="InterPro" id="IPR002935">
    <property type="entry name" value="SAM_O-MeTrfase"/>
</dbReference>
<dbReference type="InterPro" id="IPR050362">
    <property type="entry name" value="Cation-dep_OMT"/>
</dbReference>
<gene>
    <name evidence="5" type="ORF">EXU48_04900</name>
</gene>
<evidence type="ECO:0000256" key="2">
    <source>
        <dbReference type="ARBA" id="ARBA00022679"/>
    </source>
</evidence>
<organism evidence="5 6">
    <name type="scientific">Occultella glacieicola</name>
    <dbReference type="NCBI Taxonomy" id="2518684"/>
    <lineage>
        <taxon>Bacteria</taxon>
        <taxon>Bacillati</taxon>
        <taxon>Actinomycetota</taxon>
        <taxon>Actinomycetes</taxon>
        <taxon>Micrococcales</taxon>
        <taxon>Ruaniaceae</taxon>
        <taxon>Occultella</taxon>
    </lineage>
</organism>
<feature type="region of interest" description="Disordered" evidence="4">
    <location>
        <begin position="1"/>
        <end position="20"/>
    </location>
</feature>
<sequence length="234" mass="24739">MATHPPACGNDTIHSTHARTGRPTIAADKAQSWAYTEDFITESEAAAAARARAEEFGIPAVSTGTGAALRLLAAASHARAVAEIGTGTGVSGLWLLDGMHPEGVLTTIDVEVEHQRAAKEAFAAAGVRATRTRPISGRALDVLPRLADAAYDLVFIDAEPSEAGDYADQAVRMLRSGGSLAVTDALWHDRVADPARRDEATVAMRELGRRLREDERLIPAMLPSGDGLLVAVKR</sequence>
<name>A0ABY2E963_9MICO</name>
<dbReference type="Gene3D" id="3.40.50.150">
    <property type="entry name" value="Vaccinia Virus protein VP39"/>
    <property type="match status" value="1"/>
</dbReference>
<evidence type="ECO:0000256" key="1">
    <source>
        <dbReference type="ARBA" id="ARBA00022603"/>
    </source>
</evidence>
<proteinExistence type="predicted"/>
<evidence type="ECO:0000313" key="6">
    <source>
        <dbReference type="Proteomes" id="UP000504882"/>
    </source>
</evidence>
<evidence type="ECO:0000256" key="3">
    <source>
        <dbReference type="ARBA" id="ARBA00022691"/>
    </source>
</evidence>
<comment type="caution">
    <text evidence="5">The sequence shown here is derived from an EMBL/GenBank/DDBJ whole genome shotgun (WGS) entry which is preliminary data.</text>
</comment>
<dbReference type="InterPro" id="IPR029063">
    <property type="entry name" value="SAM-dependent_MTases_sf"/>
</dbReference>
<dbReference type="Proteomes" id="UP000504882">
    <property type="component" value="Unassembled WGS sequence"/>
</dbReference>
<keyword evidence="6" id="KW-1185">Reference proteome</keyword>
<dbReference type="SUPFAM" id="SSF53335">
    <property type="entry name" value="S-adenosyl-L-methionine-dependent methyltransferases"/>
    <property type="match status" value="1"/>
</dbReference>
<dbReference type="PANTHER" id="PTHR10509">
    <property type="entry name" value="O-METHYLTRANSFERASE-RELATED"/>
    <property type="match status" value="1"/>
</dbReference>
<keyword evidence="3" id="KW-0949">S-adenosyl-L-methionine</keyword>
<dbReference type="Pfam" id="PF01596">
    <property type="entry name" value="Methyltransf_3"/>
    <property type="match status" value="1"/>
</dbReference>
<dbReference type="PROSITE" id="PS51682">
    <property type="entry name" value="SAM_OMT_I"/>
    <property type="match status" value="1"/>
</dbReference>
<evidence type="ECO:0000256" key="4">
    <source>
        <dbReference type="SAM" id="MobiDB-lite"/>
    </source>
</evidence>
<evidence type="ECO:0000313" key="5">
    <source>
        <dbReference type="EMBL" id="TDE97523.1"/>
    </source>
</evidence>
<accession>A0ABY2E963</accession>